<dbReference type="InterPro" id="IPR023214">
    <property type="entry name" value="HAD_sf"/>
</dbReference>
<sequence>MHRLAIYDLDRTITAVPTWTPFLLHAAWTRAPWRLAFAPVVIGAMLTYRAGLIERRTLKQLMHRLLVGTLSPDDTAAVAQSFADSFARHIRPGARAQIAADRAAGYRIVIASAAHRFYAGRIAAALEIDDVIATEAEVDAEGRVTYRIAGTNCYGPDKLAMIEAWMAREGLARADAHVRFYSDHATDEPSFTWADEAIAVNPHARLRVLAEARGWPIVDWR</sequence>
<keyword evidence="2 5" id="KW-0378">Hydrolase</keyword>
<dbReference type="SUPFAM" id="SSF56784">
    <property type="entry name" value="HAD-like"/>
    <property type="match status" value="1"/>
</dbReference>
<evidence type="ECO:0000256" key="4">
    <source>
        <dbReference type="SAM" id="Phobius"/>
    </source>
</evidence>
<dbReference type="NCBIfam" id="TIGR01490">
    <property type="entry name" value="HAD-SF-IB-hyp1"/>
    <property type="match status" value="1"/>
</dbReference>
<dbReference type="PANTHER" id="PTHR43344:SF13">
    <property type="entry name" value="PHOSPHATASE RV3661-RELATED"/>
    <property type="match status" value="1"/>
</dbReference>
<evidence type="ECO:0000313" key="5">
    <source>
        <dbReference type="EMBL" id="MFD1786835.1"/>
    </source>
</evidence>
<keyword evidence="4" id="KW-0472">Membrane</keyword>
<accession>A0ABW4NC06</accession>
<dbReference type="PANTHER" id="PTHR43344">
    <property type="entry name" value="PHOSPHOSERINE PHOSPHATASE"/>
    <property type="match status" value="1"/>
</dbReference>
<dbReference type="RefSeq" id="WP_380939179.1">
    <property type="nucleotide sequence ID" value="NZ_JBHUFC010000002.1"/>
</dbReference>
<name>A0ABW4NC06_9SPHN</name>
<evidence type="ECO:0000256" key="3">
    <source>
        <dbReference type="ARBA" id="ARBA00022842"/>
    </source>
</evidence>
<dbReference type="NCBIfam" id="TIGR01488">
    <property type="entry name" value="HAD-SF-IB"/>
    <property type="match status" value="1"/>
</dbReference>
<dbReference type="InterPro" id="IPR006385">
    <property type="entry name" value="HAD_hydro_SerB1"/>
</dbReference>
<reference evidence="6" key="1">
    <citation type="journal article" date="2019" name="Int. J. Syst. Evol. Microbiol.">
        <title>The Global Catalogue of Microorganisms (GCM) 10K type strain sequencing project: providing services to taxonomists for standard genome sequencing and annotation.</title>
        <authorList>
            <consortium name="The Broad Institute Genomics Platform"/>
            <consortium name="The Broad Institute Genome Sequencing Center for Infectious Disease"/>
            <person name="Wu L."/>
            <person name="Ma J."/>
        </authorList>
    </citation>
    <scope>NUCLEOTIDE SEQUENCE [LARGE SCALE GENOMIC DNA]</scope>
    <source>
        <strain evidence="6">Q85</strain>
    </source>
</reference>
<keyword evidence="6" id="KW-1185">Reference proteome</keyword>
<organism evidence="5 6">
    <name type="scientific">Sphingomonas floccifaciens</name>
    <dbReference type="NCBI Taxonomy" id="1844115"/>
    <lineage>
        <taxon>Bacteria</taxon>
        <taxon>Pseudomonadati</taxon>
        <taxon>Pseudomonadota</taxon>
        <taxon>Alphaproteobacteria</taxon>
        <taxon>Sphingomonadales</taxon>
        <taxon>Sphingomonadaceae</taxon>
        <taxon>Sphingomonas</taxon>
    </lineage>
</organism>
<gene>
    <name evidence="5" type="ORF">ACFSC3_04545</name>
</gene>
<dbReference type="Gene3D" id="3.40.50.1000">
    <property type="entry name" value="HAD superfamily/HAD-like"/>
    <property type="match status" value="1"/>
</dbReference>
<comment type="caution">
    <text evidence="5">The sequence shown here is derived from an EMBL/GenBank/DDBJ whole genome shotgun (WGS) entry which is preliminary data.</text>
</comment>
<evidence type="ECO:0000313" key="6">
    <source>
        <dbReference type="Proteomes" id="UP001597283"/>
    </source>
</evidence>
<keyword evidence="1" id="KW-0479">Metal-binding</keyword>
<evidence type="ECO:0000256" key="1">
    <source>
        <dbReference type="ARBA" id="ARBA00022723"/>
    </source>
</evidence>
<feature type="transmembrane region" description="Helical" evidence="4">
    <location>
        <begin position="31"/>
        <end position="52"/>
    </location>
</feature>
<protein>
    <submittedName>
        <fullName evidence="5">HAD family hydrolase</fullName>
    </submittedName>
</protein>
<dbReference type="GO" id="GO:0016787">
    <property type="term" value="F:hydrolase activity"/>
    <property type="evidence" value="ECO:0007669"/>
    <property type="project" value="UniProtKB-KW"/>
</dbReference>
<evidence type="ECO:0000256" key="2">
    <source>
        <dbReference type="ARBA" id="ARBA00022801"/>
    </source>
</evidence>
<dbReference type="InterPro" id="IPR036412">
    <property type="entry name" value="HAD-like_sf"/>
</dbReference>
<dbReference type="Gene3D" id="1.20.1440.100">
    <property type="entry name" value="SG protein - dephosphorylation function"/>
    <property type="match status" value="1"/>
</dbReference>
<keyword evidence="4" id="KW-1133">Transmembrane helix</keyword>
<dbReference type="EMBL" id="JBHUFC010000002">
    <property type="protein sequence ID" value="MFD1786835.1"/>
    <property type="molecule type" value="Genomic_DNA"/>
</dbReference>
<proteinExistence type="predicted"/>
<dbReference type="InterPro" id="IPR050582">
    <property type="entry name" value="HAD-like_SerB"/>
</dbReference>
<dbReference type="Pfam" id="PF12710">
    <property type="entry name" value="HAD"/>
    <property type="match status" value="1"/>
</dbReference>
<keyword evidence="3" id="KW-0460">Magnesium</keyword>
<keyword evidence="4" id="KW-0812">Transmembrane</keyword>
<dbReference type="Proteomes" id="UP001597283">
    <property type="component" value="Unassembled WGS sequence"/>
</dbReference>